<organism evidence="8 9">
    <name type="scientific">Novosphingobium kalidii</name>
    <dbReference type="NCBI Taxonomy" id="3230299"/>
    <lineage>
        <taxon>Bacteria</taxon>
        <taxon>Pseudomonadati</taxon>
        <taxon>Pseudomonadota</taxon>
        <taxon>Alphaproteobacteria</taxon>
        <taxon>Sphingomonadales</taxon>
        <taxon>Sphingomonadaceae</taxon>
        <taxon>Novosphingobium</taxon>
    </lineage>
</organism>
<keyword evidence="3" id="KW-1003">Cell membrane</keyword>
<feature type="transmembrane region" description="Helical" evidence="7">
    <location>
        <begin position="30"/>
        <end position="49"/>
    </location>
</feature>
<comment type="subcellular location">
    <subcellularLocation>
        <location evidence="1">Cell membrane</location>
        <topology evidence="1">Multi-pass membrane protein</topology>
    </subcellularLocation>
</comment>
<dbReference type="RefSeq" id="WP_353983661.1">
    <property type="nucleotide sequence ID" value="NZ_JBEWLY010000013.1"/>
</dbReference>
<protein>
    <submittedName>
        <fullName evidence="8">Oligosaccharide flippase family protein</fullName>
    </submittedName>
</protein>
<dbReference type="InterPro" id="IPR050833">
    <property type="entry name" value="Poly_Biosynth_Transport"/>
</dbReference>
<feature type="transmembrane region" description="Helical" evidence="7">
    <location>
        <begin position="351"/>
        <end position="368"/>
    </location>
</feature>
<keyword evidence="6 7" id="KW-0472">Membrane</keyword>
<evidence type="ECO:0000313" key="9">
    <source>
        <dbReference type="Proteomes" id="UP001548713"/>
    </source>
</evidence>
<evidence type="ECO:0000256" key="5">
    <source>
        <dbReference type="ARBA" id="ARBA00022989"/>
    </source>
</evidence>
<feature type="transmembrane region" description="Helical" evidence="7">
    <location>
        <begin position="85"/>
        <end position="103"/>
    </location>
</feature>
<dbReference type="PANTHER" id="PTHR30250">
    <property type="entry name" value="PST FAMILY PREDICTED COLANIC ACID TRANSPORTER"/>
    <property type="match status" value="1"/>
</dbReference>
<evidence type="ECO:0000313" key="8">
    <source>
        <dbReference type="EMBL" id="MET1755184.1"/>
    </source>
</evidence>
<dbReference type="EMBL" id="JBEWLY010000013">
    <property type="protein sequence ID" value="MET1755184.1"/>
    <property type="molecule type" value="Genomic_DNA"/>
</dbReference>
<name>A0ABV2D1H6_9SPHN</name>
<evidence type="ECO:0000256" key="6">
    <source>
        <dbReference type="ARBA" id="ARBA00023136"/>
    </source>
</evidence>
<evidence type="ECO:0000256" key="1">
    <source>
        <dbReference type="ARBA" id="ARBA00004651"/>
    </source>
</evidence>
<evidence type="ECO:0000256" key="7">
    <source>
        <dbReference type="SAM" id="Phobius"/>
    </source>
</evidence>
<comment type="caution">
    <text evidence="8">The sequence shown here is derived from an EMBL/GenBank/DDBJ whole genome shotgun (WGS) entry which is preliminary data.</text>
</comment>
<accession>A0ABV2D1H6</accession>
<gene>
    <name evidence="8" type="ORF">ABVV53_06915</name>
</gene>
<evidence type="ECO:0000256" key="4">
    <source>
        <dbReference type="ARBA" id="ARBA00022692"/>
    </source>
</evidence>
<feature type="transmembrane region" description="Helical" evidence="7">
    <location>
        <begin position="374"/>
        <end position="398"/>
    </location>
</feature>
<feature type="transmembrane region" description="Helical" evidence="7">
    <location>
        <begin position="154"/>
        <end position="180"/>
    </location>
</feature>
<dbReference type="Proteomes" id="UP001548713">
    <property type="component" value="Unassembled WGS sequence"/>
</dbReference>
<comment type="similarity">
    <text evidence="2">Belongs to the polysaccharide synthase family.</text>
</comment>
<feature type="transmembrane region" description="Helical" evidence="7">
    <location>
        <begin position="288"/>
        <end position="305"/>
    </location>
</feature>
<reference evidence="8 9" key="1">
    <citation type="submission" date="2024-07" db="EMBL/GenBank/DDBJ databases">
        <title>Novosphingobium kalidii RD2P27.</title>
        <authorList>
            <person name="Sun J.-Q."/>
        </authorList>
    </citation>
    <scope>NUCLEOTIDE SEQUENCE [LARGE SCALE GENOMIC DNA]</scope>
    <source>
        <strain evidence="8 9">RD2P27</strain>
    </source>
</reference>
<dbReference type="PANTHER" id="PTHR30250:SF10">
    <property type="entry name" value="LIPOPOLYSACCHARIDE BIOSYNTHESIS PROTEIN WZXC"/>
    <property type="match status" value="1"/>
</dbReference>
<evidence type="ECO:0000256" key="3">
    <source>
        <dbReference type="ARBA" id="ARBA00022475"/>
    </source>
</evidence>
<keyword evidence="9" id="KW-1185">Reference proteome</keyword>
<sequence>MSQSSLLSKALTTGGLIGLSYGLRFGSNLILARLLAPEIFGVIVIAHSVRLGVELLTDVGVEQNIVQNPRGLDERFFNTAWTVQILRGILLTALFLATAPWLADFFRIELAVLVAVSFTPLIIGCASTAIFALAKGLEVRRRNVFELKVEGINVAVAVLVAAIWPTVWAQIAALLVSMLGRTLLSYRLPHPPHRLLLDREALRQILSFGKWIMVSSLLMYASTNLDRLYLGRVASLEILGVFGIAKGLADLPPRVARRLSYQIVFPFMAAQSEGREPRQLDELRATRWKFVLLAAAGLGAASAWSDWLVRLLYDPRYAAAGWMLAVLLVSAFVSVLSNLNEAKLLGIGRPAFNSYANVARLVVLAVAMPSGYAFYGVGGVVLAVLAGELTLYLGIAVGQHLTDTTFRRQDAAAALLFALIIASVIVVRTQLDLGVPFAGLFANEGASSP</sequence>
<keyword evidence="5 7" id="KW-1133">Transmembrane helix</keyword>
<feature type="transmembrane region" description="Helical" evidence="7">
    <location>
        <begin position="317"/>
        <end position="339"/>
    </location>
</feature>
<feature type="transmembrane region" description="Helical" evidence="7">
    <location>
        <begin position="110"/>
        <end position="134"/>
    </location>
</feature>
<feature type="transmembrane region" description="Helical" evidence="7">
    <location>
        <begin position="410"/>
        <end position="431"/>
    </location>
</feature>
<dbReference type="Pfam" id="PF13440">
    <property type="entry name" value="Polysacc_synt_3"/>
    <property type="match status" value="1"/>
</dbReference>
<evidence type="ECO:0000256" key="2">
    <source>
        <dbReference type="ARBA" id="ARBA00007430"/>
    </source>
</evidence>
<keyword evidence="4 7" id="KW-0812">Transmembrane</keyword>
<proteinExistence type="inferred from homology"/>